<evidence type="ECO:0000259" key="1">
    <source>
        <dbReference type="Pfam" id="PF13910"/>
    </source>
</evidence>
<accession>A0ABW9IXE1</accession>
<keyword evidence="3" id="KW-1185">Reference proteome</keyword>
<dbReference type="Proteomes" id="UP001631993">
    <property type="component" value="Unassembled WGS sequence"/>
</dbReference>
<organism evidence="2 3">
    <name type="scientific">Streptomyces galilaeus</name>
    <dbReference type="NCBI Taxonomy" id="33899"/>
    <lineage>
        <taxon>Bacteria</taxon>
        <taxon>Bacillati</taxon>
        <taxon>Actinomycetota</taxon>
        <taxon>Actinomycetes</taxon>
        <taxon>Kitasatosporales</taxon>
        <taxon>Streptomycetaceae</taxon>
        <taxon>Streptomyces</taxon>
    </lineage>
</organism>
<evidence type="ECO:0000313" key="2">
    <source>
        <dbReference type="EMBL" id="MFM9653109.1"/>
    </source>
</evidence>
<name>A0ABW9IXE1_STRGJ</name>
<evidence type="ECO:0000313" key="3">
    <source>
        <dbReference type="Proteomes" id="UP001631993"/>
    </source>
</evidence>
<dbReference type="EMBL" id="JBJVNE010000039">
    <property type="protein sequence ID" value="MFM9653109.1"/>
    <property type="molecule type" value="Genomic_DNA"/>
</dbReference>
<dbReference type="Pfam" id="PF13910">
    <property type="entry name" value="DUF4209"/>
    <property type="match status" value="1"/>
</dbReference>
<feature type="domain" description="DUF4209" evidence="1">
    <location>
        <begin position="490"/>
        <end position="571"/>
    </location>
</feature>
<dbReference type="RefSeq" id="WP_369277491.1">
    <property type="nucleotide sequence ID" value="NZ_JBJVMW010000045.1"/>
</dbReference>
<reference evidence="2 3" key="1">
    <citation type="submission" date="2024-12" db="EMBL/GenBank/DDBJ databases">
        <title>Forecasting of Potato common scab and diversities of Pathogenic streptomyces spp. in china.</title>
        <authorList>
            <person name="Handique U."/>
            <person name="Wu J."/>
        </authorList>
    </citation>
    <scope>NUCLEOTIDE SEQUENCE [LARGE SCALE GENOMIC DNA]</scope>
    <source>
        <strain evidence="2 3">ZRIMU1585</strain>
    </source>
</reference>
<sequence>MAHRLKTGHNLGMMSRDDQIEGVASAIDQAAQASSRFEAARALRVALLSGTPGDAPVEEISDLPAKAALWAFEYRISIERDSNRQRVVVEPRFRGASGETDPPTVAAVAQEVVEVWHVLTSKVTSPWGLARLQHLLFERRFGRAHEHAIAAAESYLAAAKNWEVGLDRAKFLGIALRVARSVNSNDQADLIVSQLLGDARQELAGDDRRPGVFMRLMESILAERNPPGAVDDLLEDAFLKYNDPFIRDNVLRLQIARASDAGAKKGLWGILVNVWNEAANHSEGLVRATHLKKALECAESSQDHELVEQAAAKLQRLRKEDLRLATFTASTGIDDAEIERLLAPISGAGNWQHALLGLYQIYGPATGNLTQNQARVERHAREFVLSGLLSKELVGGDGLPRYRPQSDGDRDAMALAEQESYNIQMMAPMLAMALSRVADAYGIPSESELAEFFSQTPLTDEDLAHALGRAFIRYWAGDAEGAAFTIIPRIETLVRNLVIAMDRGVYRLQRDQKPGQYPGLGYLLDILKARGMDESWHRCVLTVCANPAGGWNIRNEVAHGFIVNMGMPVAAVVLQIAIYLWSLNGSPDDANDG</sequence>
<comment type="caution">
    <text evidence="2">The sequence shown here is derived from an EMBL/GenBank/DDBJ whole genome shotgun (WGS) entry which is preliminary data.</text>
</comment>
<proteinExistence type="predicted"/>
<protein>
    <submittedName>
        <fullName evidence="2">DUF4209 domain-containing protein</fullName>
    </submittedName>
</protein>
<dbReference type="InterPro" id="IPR025209">
    <property type="entry name" value="DUF4209"/>
</dbReference>
<gene>
    <name evidence="2" type="ORF">ACKI1S_44310</name>
</gene>